<evidence type="ECO:0000256" key="1">
    <source>
        <dbReference type="ARBA" id="ARBA00000707"/>
    </source>
</evidence>
<dbReference type="InterPro" id="IPR018200">
    <property type="entry name" value="USP_CS"/>
</dbReference>
<dbReference type="PROSITE" id="PS00973">
    <property type="entry name" value="USP_2"/>
    <property type="match status" value="1"/>
</dbReference>
<dbReference type="Proteomes" id="UP001620645">
    <property type="component" value="Unassembled WGS sequence"/>
</dbReference>
<dbReference type="AlphaFoldDB" id="A0ABD2K3H1"/>
<feature type="domain" description="USP" evidence="4">
    <location>
        <begin position="367"/>
        <end position="979"/>
    </location>
</feature>
<comment type="catalytic activity">
    <reaction evidence="1">
        <text>Thiol-dependent hydrolysis of ester, thioester, amide, peptide and isopeptide bonds formed by the C-terminal Gly of ubiquitin (a 76-residue protein attached to proteins as an intracellular targeting signal).</text>
        <dbReference type="EC" id="3.4.19.12"/>
    </reaction>
</comment>
<dbReference type="PROSITE" id="PS00972">
    <property type="entry name" value="USP_1"/>
    <property type="match status" value="1"/>
</dbReference>
<sequence length="1168" mass="131930">MEPRSRSVRPYLIQSNEVDKFLRKQRLPSPYRRPLAYTLEKFPKNDSDDNKNPTTNTHFSPPLSTRINVSNGTANSVNCYSDSNSVQPSLSNKFLENRRRTSGRSPSVPPRNYSSSYSGKMDGYDTKSTYGQRLKEGFFDYQQQNGGRVIPVQINADEKHLGFSNPTHKRDYSVEPIDSKRFSSTLNVNGGLPSSSSSSDPYERRRSNSIISSAFPRRQSFSYRNGGTPDHAPIPATNNMPSSQFNHDRRKNGVTSTDCESDEPPQFAELMQRFSDISTSDIRPRLPSASMYQFPTKLGSTSTKFSTSTLPPTPSPFSRPMHNSLNPLQPRPTTSDLQHSFREKSAANDGELMLKQHSRSSQVPCLKGLINHGNTCYFSAIIQCLASCEQFAKFFVCNHSEETTGGSSTDQSSTNSMPLLTNALSATLCCLWFNNSIADSSCYRLLQLISKANLQFVFFQQQDAHECLIWLLNRLHDEVKEREMNANKKHTDNENGIDNGMVVHHQIQKSEGELASDALERVSGTNRSTVMEIFRAQFRSAVECTNPVCAFTNLTFDPYLSISLSVPLPKKPSELTVLFVPFFGARQIIRYHFQLADPLYTIWDVKERVMQHVRAPSEQSLCCQFQPNGQCQFLSDNVKLDENTKEVILVEVPKLNEQQRMQEMVVAIVVFVLGIVPDGERYGNPFVVVLNRHWSYDRISSLLFEKGSFMLPRAFYPLPADYTLLVQHSAEQVACLDPAMAMPLFHEYINNTLSDHHSSVPALKLIVEWSSSVRHEFQRVPMESVAHDYTFCRGRFQSVNYDTYGQDEIPIPLATLIDDYVKRETIQDWKCPKCGRSPGRKELKFHSLPDVLIFHLKRFELLNDGIASKIESRVQVPLEGLDMGPYVFNPDVRANTLPKHRRERATDFLHKHPENSIYDLIGVVSHFGQRTNSGHYTATTRNPLDGQWRTFDDSRVSQPIGQGDIRVSTKSYLLFYERRLHRDDHQSLMTVSCEKWFPNALPDHVLAKYNNGVGTTNANSCNGHSPLVTKGVTRLSSAEPLILENSYEKRRCSIDDGDSEGRGNRVMARHNGVSAVPPSTPVVPLRSSSIIPISTTATVDNHRNYPTYSRIRNSGVFARPSTATLYTPSAGRMAISSHSTLTSYPRGFNSGTRLTNGNYPRYSNTYHF</sequence>
<reference evidence="5 6" key="1">
    <citation type="submission" date="2024-10" db="EMBL/GenBank/DDBJ databases">
        <authorList>
            <person name="Kim D."/>
        </authorList>
    </citation>
    <scope>NUCLEOTIDE SEQUENCE [LARGE SCALE GENOMIC DNA]</scope>
    <source>
        <strain evidence="5">Taebaek</strain>
    </source>
</reference>
<feature type="region of interest" description="Disordered" evidence="3">
    <location>
        <begin position="298"/>
        <end position="339"/>
    </location>
</feature>
<evidence type="ECO:0000313" key="5">
    <source>
        <dbReference type="EMBL" id="KAL3097407.1"/>
    </source>
</evidence>
<dbReference type="InterPro" id="IPR001394">
    <property type="entry name" value="Peptidase_C19_UCH"/>
</dbReference>
<protein>
    <recommendedName>
        <fullName evidence="2">ubiquitinyl hydrolase 1</fullName>
        <ecNumber evidence="2">3.4.19.12</ecNumber>
    </recommendedName>
</protein>
<dbReference type="GO" id="GO:0004843">
    <property type="term" value="F:cysteine-type deubiquitinase activity"/>
    <property type="evidence" value="ECO:0007669"/>
    <property type="project" value="UniProtKB-EC"/>
</dbReference>
<accession>A0ABD2K3H1</accession>
<evidence type="ECO:0000256" key="2">
    <source>
        <dbReference type="ARBA" id="ARBA00012759"/>
    </source>
</evidence>
<dbReference type="InterPro" id="IPR050185">
    <property type="entry name" value="Ub_carboxyl-term_hydrolase"/>
</dbReference>
<dbReference type="PANTHER" id="PTHR21646:SF23">
    <property type="entry name" value="UBIQUITIN CARBOXYL-TERMINAL HYDROLASE USP2"/>
    <property type="match status" value="1"/>
</dbReference>
<dbReference type="SUPFAM" id="SSF54001">
    <property type="entry name" value="Cysteine proteinases"/>
    <property type="match status" value="1"/>
</dbReference>
<feature type="compositionally biased region" description="Polar residues" evidence="3">
    <location>
        <begin position="52"/>
        <end position="94"/>
    </location>
</feature>
<keyword evidence="6" id="KW-1185">Reference proteome</keyword>
<evidence type="ECO:0000313" key="6">
    <source>
        <dbReference type="Proteomes" id="UP001620645"/>
    </source>
</evidence>
<feature type="compositionally biased region" description="Low complexity" evidence="3">
    <location>
        <begin position="298"/>
        <end position="310"/>
    </location>
</feature>
<dbReference type="Gene3D" id="3.90.70.10">
    <property type="entry name" value="Cysteine proteinases"/>
    <property type="match status" value="2"/>
</dbReference>
<name>A0ABD2K3H1_HETSC</name>
<dbReference type="Pfam" id="PF00443">
    <property type="entry name" value="UCH"/>
    <property type="match status" value="1"/>
</dbReference>
<dbReference type="EMBL" id="JBICCN010000054">
    <property type="protein sequence ID" value="KAL3097407.1"/>
    <property type="molecule type" value="Genomic_DNA"/>
</dbReference>
<organism evidence="5 6">
    <name type="scientific">Heterodera schachtii</name>
    <name type="common">Sugarbeet cyst nematode worm</name>
    <name type="synonym">Tylenchus schachtii</name>
    <dbReference type="NCBI Taxonomy" id="97005"/>
    <lineage>
        <taxon>Eukaryota</taxon>
        <taxon>Metazoa</taxon>
        <taxon>Ecdysozoa</taxon>
        <taxon>Nematoda</taxon>
        <taxon>Chromadorea</taxon>
        <taxon>Rhabditida</taxon>
        <taxon>Tylenchina</taxon>
        <taxon>Tylenchomorpha</taxon>
        <taxon>Tylenchoidea</taxon>
        <taxon>Heteroderidae</taxon>
        <taxon>Heteroderinae</taxon>
        <taxon>Heterodera</taxon>
    </lineage>
</organism>
<proteinExistence type="predicted"/>
<dbReference type="PANTHER" id="PTHR21646">
    <property type="entry name" value="UBIQUITIN CARBOXYL-TERMINAL HYDROLASE"/>
    <property type="match status" value="1"/>
</dbReference>
<feature type="compositionally biased region" description="Polar residues" evidence="3">
    <location>
        <begin position="236"/>
        <end position="245"/>
    </location>
</feature>
<evidence type="ECO:0000256" key="3">
    <source>
        <dbReference type="SAM" id="MobiDB-lite"/>
    </source>
</evidence>
<feature type="compositionally biased region" description="Polar residues" evidence="3">
    <location>
        <begin position="321"/>
        <end position="338"/>
    </location>
</feature>
<feature type="compositionally biased region" description="Basic and acidic residues" evidence="3">
    <location>
        <begin position="41"/>
        <end position="51"/>
    </location>
</feature>
<feature type="region of interest" description="Disordered" evidence="3">
    <location>
        <begin position="32"/>
        <end position="124"/>
    </location>
</feature>
<evidence type="ECO:0000259" key="4">
    <source>
        <dbReference type="PROSITE" id="PS50235"/>
    </source>
</evidence>
<dbReference type="InterPro" id="IPR028889">
    <property type="entry name" value="USP"/>
</dbReference>
<dbReference type="PROSITE" id="PS50235">
    <property type="entry name" value="USP_3"/>
    <property type="match status" value="1"/>
</dbReference>
<comment type="caution">
    <text evidence="5">The sequence shown here is derived from an EMBL/GenBank/DDBJ whole genome shotgun (WGS) entry which is preliminary data.</text>
</comment>
<feature type="region of interest" description="Disordered" evidence="3">
    <location>
        <begin position="183"/>
        <end position="263"/>
    </location>
</feature>
<dbReference type="EC" id="3.4.19.12" evidence="2"/>
<dbReference type="InterPro" id="IPR038765">
    <property type="entry name" value="Papain-like_cys_pep_sf"/>
</dbReference>
<gene>
    <name evidence="5" type="ORF">niasHS_003855</name>
</gene>